<dbReference type="InterPro" id="IPR017406">
    <property type="entry name" value="Ser/Thr_kinase_Rio3"/>
</dbReference>
<dbReference type="Gene3D" id="1.10.510.10">
    <property type="entry name" value="Transferase(Phosphotransferase) domain 1"/>
    <property type="match status" value="1"/>
</dbReference>
<gene>
    <name evidence="14" type="ORF">GSLYS_00015585001</name>
</gene>
<dbReference type="GO" id="GO:0004674">
    <property type="term" value="F:protein serine/threonine kinase activity"/>
    <property type="evidence" value="ECO:0007669"/>
    <property type="project" value="UniProtKB-UniRule"/>
</dbReference>
<keyword evidence="7" id="KW-0067">ATP-binding</keyword>
<keyword evidence="8 11" id="KW-0460">Magnesium</keyword>
<evidence type="ECO:0000256" key="1">
    <source>
        <dbReference type="ARBA" id="ARBA00009196"/>
    </source>
</evidence>
<evidence type="ECO:0000256" key="10">
    <source>
        <dbReference type="ARBA" id="ARBA00048679"/>
    </source>
</evidence>
<dbReference type="InterPro" id="IPR011009">
    <property type="entry name" value="Kinase-like_dom_sf"/>
</dbReference>
<dbReference type="AlphaFoldDB" id="A0AAV2I644"/>
<evidence type="ECO:0000313" key="14">
    <source>
        <dbReference type="EMBL" id="CAL1541979.1"/>
    </source>
</evidence>
<keyword evidence="3 11" id="KW-0808">Transferase</keyword>
<evidence type="ECO:0000256" key="7">
    <source>
        <dbReference type="ARBA" id="ARBA00022840"/>
    </source>
</evidence>
<feature type="compositionally biased region" description="Polar residues" evidence="12">
    <location>
        <begin position="167"/>
        <end position="176"/>
    </location>
</feature>
<accession>A0AAV2I644</accession>
<dbReference type="Pfam" id="PF01163">
    <property type="entry name" value="RIO1"/>
    <property type="match status" value="1"/>
</dbReference>
<comment type="cofactor">
    <cofactor evidence="11">
        <name>Mg(2+)</name>
        <dbReference type="ChEBI" id="CHEBI:18420"/>
    </cofactor>
</comment>
<dbReference type="EMBL" id="CAXITT010000463">
    <property type="protein sequence ID" value="CAL1541979.1"/>
    <property type="molecule type" value="Genomic_DNA"/>
</dbReference>
<feature type="domain" description="RIO kinase" evidence="13">
    <location>
        <begin position="250"/>
        <end position="493"/>
    </location>
</feature>
<feature type="region of interest" description="Disordered" evidence="12">
    <location>
        <begin position="151"/>
        <end position="178"/>
    </location>
</feature>
<reference evidence="14 15" key="1">
    <citation type="submission" date="2024-04" db="EMBL/GenBank/DDBJ databases">
        <authorList>
            <consortium name="Genoscope - CEA"/>
            <person name="William W."/>
        </authorList>
    </citation>
    <scope>NUCLEOTIDE SEQUENCE [LARGE SCALE GENOMIC DNA]</scope>
</reference>
<proteinExistence type="inferred from homology"/>
<evidence type="ECO:0000313" key="15">
    <source>
        <dbReference type="Proteomes" id="UP001497497"/>
    </source>
</evidence>
<keyword evidence="4 11" id="KW-0479">Metal-binding</keyword>
<name>A0AAV2I644_LYMST</name>
<evidence type="ECO:0000256" key="3">
    <source>
        <dbReference type="ARBA" id="ARBA00022679"/>
    </source>
</evidence>
<keyword evidence="2 11" id="KW-0723">Serine/threonine-protein kinase</keyword>
<dbReference type="PIRSF" id="PIRSF038146">
    <property type="entry name" value="Ser/Thr_PK_RIO3"/>
    <property type="match status" value="1"/>
</dbReference>
<dbReference type="PROSITE" id="PS01245">
    <property type="entry name" value="RIO1"/>
    <property type="match status" value="1"/>
</dbReference>
<evidence type="ECO:0000256" key="12">
    <source>
        <dbReference type="SAM" id="MobiDB-lite"/>
    </source>
</evidence>
<comment type="catalytic activity">
    <reaction evidence="9 11">
        <text>L-threonyl-[protein] + ATP = O-phospho-L-threonyl-[protein] + ADP + H(+)</text>
        <dbReference type="Rhea" id="RHEA:46608"/>
        <dbReference type="Rhea" id="RHEA-COMP:11060"/>
        <dbReference type="Rhea" id="RHEA-COMP:11605"/>
        <dbReference type="ChEBI" id="CHEBI:15378"/>
        <dbReference type="ChEBI" id="CHEBI:30013"/>
        <dbReference type="ChEBI" id="CHEBI:30616"/>
        <dbReference type="ChEBI" id="CHEBI:61977"/>
        <dbReference type="ChEBI" id="CHEBI:456216"/>
        <dbReference type="EC" id="2.7.11.1"/>
    </reaction>
</comment>
<evidence type="ECO:0000256" key="4">
    <source>
        <dbReference type="ARBA" id="ARBA00022723"/>
    </source>
</evidence>
<evidence type="ECO:0000256" key="6">
    <source>
        <dbReference type="ARBA" id="ARBA00022777"/>
    </source>
</evidence>
<comment type="similarity">
    <text evidence="1 11">Belongs to the protein kinase superfamily. RIO-type Ser/Thr kinase family.</text>
</comment>
<evidence type="ECO:0000259" key="13">
    <source>
        <dbReference type="SMART" id="SM00090"/>
    </source>
</evidence>
<feature type="region of interest" description="Disordered" evidence="12">
    <location>
        <begin position="533"/>
        <end position="558"/>
    </location>
</feature>
<evidence type="ECO:0000256" key="8">
    <source>
        <dbReference type="ARBA" id="ARBA00022842"/>
    </source>
</evidence>
<feature type="compositionally biased region" description="Acidic residues" evidence="12">
    <location>
        <begin position="533"/>
        <end position="549"/>
    </location>
</feature>
<dbReference type="SMART" id="SM00090">
    <property type="entry name" value="RIO"/>
    <property type="match status" value="1"/>
</dbReference>
<organism evidence="14 15">
    <name type="scientific">Lymnaea stagnalis</name>
    <name type="common">Great pond snail</name>
    <name type="synonym">Helix stagnalis</name>
    <dbReference type="NCBI Taxonomy" id="6523"/>
    <lineage>
        <taxon>Eukaryota</taxon>
        <taxon>Metazoa</taxon>
        <taxon>Spiralia</taxon>
        <taxon>Lophotrochozoa</taxon>
        <taxon>Mollusca</taxon>
        <taxon>Gastropoda</taxon>
        <taxon>Heterobranchia</taxon>
        <taxon>Euthyneura</taxon>
        <taxon>Panpulmonata</taxon>
        <taxon>Hygrophila</taxon>
        <taxon>Lymnaeoidea</taxon>
        <taxon>Lymnaeidae</taxon>
        <taxon>Lymnaea</taxon>
    </lineage>
</organism>
<dbReference type="GO" id="GO:0005524">
    <property type="term" value="F:ATP binding"/>
    <property type="evidence" value="ECO:0007669"/>
    <property type="project" value="UniProtKB-UniRule"/>
</dbReference>
<dbReference type="SUPFAM" id="SSF56112">
    <property type="entry name" value="Protein kinase-like (PK-like)"/>
    <property type="match status" value="1"/>
</dbReference>
<dbReference type="EC" id="2.7.11.1" evidence="11"/>
<evidence type="ECO:0000256" key="11">
    <source>
        <dbReference type="PIRNR" id="PIRNR038146"/>
    </source>
</evidence>
<dbReference type="Gene3D" id="3.30.200.20">
    <property type="entry name" value="Phosphorylase Kinase, domain 1"/>
    <property type="match status" value="1"/>
</dbReference>
<dbReference type="GO" id="GO:0046872">
    <property type="term" value="F:metal ion binding"/>
    <property type="evidence" value="ECO:0007669"/>
    <property type="project" value="UniProtKB-UniRule"/>
</dbReference>
<feature type="compositionally biased region" description="Acidic residues" evidence="12">
    <location>
        <begin position="151"/>
        <end position="163"/>
    </location>
</feature>
<keyword evidence="6 11" id="KW-0418">Kinase</keyword>
<dbReference type="InterPro" id="IPR051272">
    <property type="entry name" value="RIO-type_Ser/Thr_kinase"/>
</dbReference>
<evidence type="ECO:0000256" key="5">
    <source>
        <dbReference type="ARBA" id="ARBA00022741"/>
    </source>
</evidence>
<protein>
    <recommendedName>
        <fullName evidence="11">Serine/threonine-protein kinase RIO3</fullName>
        <ecNumber evidence="11">2.7.11.1</ecNumber>
    </recommendedName>
</protein>
<dbReference type="InterPro" id="IPR018935">
    <property type="entry name" value="RIO_kinase_CS"/>
</dbReference>
<keyword evidence="5 11" id="KW-0547">Nucleotide-binding</keyword>
<dbReference type="InterPro" id="IPR000687">
    <property type="entry name" value="RIO_kinase"/>
</dbReference>
<keyword evidence="15" id="KW-1185">Reference proteome</keyword>
<evidence type="ECO:0000256" key="2">
    <source>
        <dbReference type="ARBA" id="ARBA00022527"/>
    </source>
</evidence>
<sequence length="576" mass="65198">MSSGPSTTVQNPIVVPKMCPWGKIASVPTPCSLEDVMSEQLASEIDTLEQKDINTAILAEHLFFDEAKSSEAVAGETNSLISDEALAAKLAAEELGEHPDDEIIARYLQMEFDKEYDAMIDKVEKKHNGTSKVSISFENYKMKHQRQEVTGQDEEDSCEEDYPEFPTLTTWSSPNPSIGGKGYIGQGKNIITKHDSEICGRRNAERLMDFPPDFECGDGEGMDMRLPNHVYNKLKSHSVVENKKSHKIHEKKDHSTAIKAVDQRTRILLFKMVNSGYLASIDGITSEGKEAMVFKASGGMKDELELPKHVILKVFKTTMNEFRTRAKYVQGDHRLSKDVYKKNNPRKIIKLWAEKEYLNLKKMRRSNIACPTPLTLKKHILAMTCIGGEHPAPKLKEIRLGQDDLKLAYEQTVQLVKNLYQNCGLVHADLSEYNLLWHEGQVWVLDVSQSVEKENPSSHDFLLRDCRNVCDFFRQAGVPGVSTAEDLFMDVTNFSLQGTGNVFATQVQRYNKSEYSFDFYFEQSEEARDECLDLDDSSDDSEDEVETEESQSKDIVSNIDKTNQEPRIVLDCSDCL</sequence>
<comment type="catalytic activity">
    <reaction evidence="10 11">
        <text>L-seryl-[protein] + ATP = O-phospho-L-seryl-[protein] + ADP + H(+)</text>
        <dbReference type="Rhea" id="RHEA:17989"/>
        <dbReference type="Rhea" id="RHEA-COMP:9863"/>
        <dbReference type="Rhea" id="RHEA-COMP:11604"/>
        <dbReference type="ChEBI" id="CHEBI:15378"/>
        <dbReference type="ChEBI" id="CHEBI:29999"/>
        <dbReference type="ChEBI" id="CHEBI:30616"/>
        <dbReference type="ChEBI" id="CHEBI:83421"/>
        <dbReference type="ChEBI" id="CHEBI:456216"/>
        <dbReference type="EC" id="2.7.11.1"/>
    </reaction>
</comment>
<evidence type="ECO:0000256" key="9">
    <source>
        <dbReference type="ARBA" id="ARBA00047899"/>
    </source>
</evidence>
<dbReference type="PANTHER" id="PTHR45723">
    <property type="entry name" value="SERINE/THREONINE-PROTEIN KINASE RIO1"/>
    <property type="match status" value="1"/>
</dbReference>
<comment type="caution">
    <text evidence="14">The sequence shown here is derived from an EMBL/GenBank/DDBJ whole genome shotgun (WGS) entry which is preliminary data.</text>
</comment>
<dbReference type="InterPro" id="IPR018934">
    <property type="entry name" value="RIO_dom"/>
</dbReference>
<dbReference type="Proteomes" id="UP001497497">
    <property type="component" value="Unassembled WGS sequence"/>
</dbReference>